<dbReference type="SUPFAM" id="SSF52266">
    <property type="entry name" value="SGNH hydrolase"/>
    <property type="match status" value="1"/>
</dbReference>
<protein>
    <submittedName>
        <fullName evidence="2">SGNH/GDSL hydrolase family protein</fullName>
    </submittedName>
</protein>
<feature type="chain" id="PRO_5017590830" evidence="1">
    <location>
        <begin position="20"/>
        <end position="472"/>
    </location>
</feature>
<keyword evidence="1" id="KW-0732">Signal</keyword>
<dbReference type="KEGG" id="pseg:D3H65_17095"/>
<dbReference type="GO" id="GO:0016788">
    <property type="term" value="F:hydrolase activity, acting on ester bonds"/>
    <property type="evidence" value="ECO:0007669"/>
    <property type="project" value="UniProtKB-ARBA"/>
</dbReference>
<dbReference type="OrthoDB" id="9796689at2"/>
<evidence type="ECO:0000313" key="3">
    <source>
        <dbReference type="Proteomes" id="UP000263900"/>
    </source>
</evidence>
<gene>
    <name evidence="2" type="ORF">D3H65_17095</name>
</gene>
<accession>A0A3B7MN72</accession>
<proteinExistence type="predicted"/>
<dbReference type="Gene3D" id="3.40.50.1110">
    <property type="entry name" value="SGNH hydrolase"/>
    <property type="match status" value="1"/>
</dbReference>
<dbReference type="RefSeq" id="WP_119051469.1">
    <property type="nucleotide sequence ID" value="NZ_CP032157.1"/>
</dbReference>
<feature type="signal peptide" evidence="1">
    <location>
        <begin position="1"/>
        <end position="19"/>
    </location>
</feature>
<dbReference type="PANTHER" id="PTHR34407">
    <property type="entry name" value="EXPRESSED PROTEIN"/>
    <property type="match status" value="1"/>
</dbReference>
<name>A0A3B7MN72_9BACT</name>
<organism evidence="2 3">
    <name type="scientific">Paraflavitalea soli</name>
    <dbReference type="NCBI Taxonomy" id="2315862"/>
    <lineage>
        <taxon>Bacteria</taxon>
        <taxon>Pseudomonadati</taxon>
        <taxon>Bacteroidota</taxon>
        <taxon>Chitinophagia</taxon>
        <taxon>Chitinophagales</taxon>
        <taxon>Chitinophagaceae</taxon>
        <taxon>Paraflavitalea</taxon>
    </lineage>
</organism>
<dbReference type="AlphaFoldDB" id="A0A3B7MN72"/>
<keyword evidence="2" id="KW-0378">Hydrolase</keyword>
<sequence length="472" mass="51934">MRNYLFLSLALLVAASAFAQGNKAEGTYEERLRAASQGGASPLFFDPAAADIPVIKPLEFDNSRECTVRNGLPNFFHKAAAGKSITMGFIGGSITQAVYGYRTRTARYIQSLYPNVPMKAINAGISGTGTDLGACRLHEQLLQYHPDIIFVEFAVNGAYREGMEGIIRQIWEFDPTIDICLLYTIHHEQHAIYTAGKVPDNVRGLEELADYYGIPSIHLGVQPALMVQEGKLVWRSDSKTIPGKIIFSNDGAHPLPEGGDLYVGAIARSMLTLQKKALSRKHVLPAPLLADNWENAHMYAPAELAAFSSGWNRINPNDSTFLKQFAPWFPYIMKTEQPGASFTFRFKGNMFGFFDIGGPEVGQLAVEVDGKPVKLSPVLAGTRISTVTDTDGSELVNRFGPFCNNRYRGQFECIKVVPGEHTVTIKLSPVKSDKRKILGESQLADITANPAKYDRTVLYLGKILIRGEALPK</sequence>
<dbReference type="InterPro" id="IPR036514">
    <property type="entry name" value="SGNH_hydro_sf"/>
</dbReference>
<keyword evidence="3" id="KW-1185">Reference proteome</keyword>
<evidence type="ECO:0000256" key="1">
    <source>
        <dbReference type="SAM" id="SignalP"/>
    </source>
</evidence>
<reference evidence="2 3" key="1">
    <citation type="submission" date="2018-09" db="EMBL/GenBank/DDBJ databases">
        <title>Genome sequencing of strain 6GH32-13.</title>
        <authorList>
            <person name="Weon H.-Y."/>
            <person name="Heo J."/>
            <person name="Kwon S.-W."/>
        </authorList>
    </citation>
    <scope>NUCLEOTIDE SEQUENCE [LARGE SCALE GENOMIC DNA]</scope>
    <source>
        <strain evidence="2 3">5GH32-13</strain>
    </source>
</reference>
<dbReference type="PANTHER" id="PTHR34407:SF1">
    <property type="entry name" value="SGNH HYDROLASE-TYPE ESTERASE DOMAIN-CONTAINING PROTEIN"/>
    <property type="match status" value="1"/>
</dbReference>
<dbReference type="Proteomes" id="UP000263900">
    <property type="component" value="Chromosome"/>
</dbReference>
<dbReference type="CDD" id="cd00229">
    <property type="entry name" value="SGNH_hydrolase"/>
    <property type="match status" value="1"/>
</dbReference>
<evidence type="ECO:0000313" key="2">
    <source>
        <dbReference type="EMBL" id="AXY75588.1"/>
    </source>
</evidence>
<dbReference type="EMBL" id="CP032157">
    <property type="protein sequence ID" value="AXY75588.1"/>
    <property type="molecule type" value="Genomic_DNA"/>
</dbReference>